<organism evidence="1 2">
    <name type="scientific">Rhizorhabdus dicambivorans</name>
    <dbReference type="NCBI Taxonomy" id="1850238"/>
    <lineage>
        <taxon>Bacteria</taxon>
        <taxon>Pseudomonadati</taxon>
        <taxon>Pseudomonadota</taxon>
        <taxon>Alphaproteobacteria</taxon>
        <taxon>Sphingomonadales</taxon>
        <taxon>Sphingomonadaceae</taxon>
        <taxon>Rhizorhabdus</taxon>
    </lineage>
</organism>
<comment type="caution">
    <text evidence="1">The sequence shown here is derived from an EMBL/GenBank/DDBJ whole genome shotgun (WGS) entry which is preliminary data.</text>
</comment>
<reference evidence="1 2" key="1">
    <citation type="submission" date="2017-09" db="EMBL/GenBank/DDBJ databases">
        <title>The Catabolism of 3,6-Dichlorosalicylic acid is Initiated by the Cytochrome P450 Monooxygenase DsmABC in Rhizorhabdus dicambivorans Ndbn-20.</title>
        <authorList>
            <person name="Na L."/>
        </authorList>
    </citation>
    <scope>NUCLEOTIDE SEQUENCE [LARGE SCALE GENOMIC DNA]</scope>
    <source>
        <strain evidence="1 2">Ndbn-20m</strain>
    </source>
</reference>
<accession>A0A2A4FWE3</accession>
<dbReference type="KEGG" id="rdi:CMV14_17590"/>
<name>A0A2A4FWE3_9SPHN</name>
<protein>
    <submittedName>
        <fullName evidence="1">Uncharacterized protein</fullName>
    </submittedName>
</protein>
<dbReference type="RefSeq" id="WP_066962328.1">
    <property type="nucleotide sequence ID" value="NZ_CP023449.1"/>
</dbReference>
<proteinExistence type="predicted"/>
<evidence type="ECO:0000313" key="1">
    <source>
        <dbReference type="EMBL" id="PCE43111.1"/>
    </source>
</evidence>
<keyword evidence="2" id="KW-1185">Reference proteome</keyword>
<dbReference type="AlphaFoldDB" id="A0A2A4FWE3"/>
<gene>
    <name evidence="1" type="ORF">COO09_07375</name>
</gene>
<dbReference type="EMBL" id="NWUF01000005">
    <property type="protein sequence ID" value="PCE43111.1"/>
    <property type="molecule type" value="Genomic_DNA"/>
</dbReference>
<sequence length="77" mass="8214">MSERFIVEAAGRAVGLAVRCKGGFRFFASEPFLHRLENQVFPRFRALLRAVRAACPGAAEGGMVGSGHAAFHPGARA</sequence>
<dbReference type="Proteomes" id="UP000218934">
    <property type="component" value="Unassembled WGS sequence"/>
</dbReference>
<dbReference type="OrthoDB" id="7584850at2"/>
<evidence type="ECO:0000313" key="2">
    <source>
        <dbReference type="Proteomes" id="UP000218934"/>
    </source>
</evidence>